<dbReference type="Proteomes" id="UP000824049">
    <property type="component" value="Unassembled WGS sequence"/>
</dbReference>
<evidence type="ECO:0000259" key="7">
    <source>
        <dbReference type="Pfam" id="PF03711"/>
    </source>
</evidence>
<dbReference type="Pfam" id="PF01276">
    <property type="entry name" value="OKR_DC_1"/>
    <property type="match status" value="1"/>
</dbReference>
<evidence type="ECO:0000256" key="2">
    <source>
        <dbReference type="ARBA" id="ARBA00010671"/>
    </source>
</evidence>
<dbReference type="InterPro" id="IPR000310">
    <property type="entry name" value="Orn/Lys/Arg_deCO2ase_major_dom"/>
</dbReference>
<dbReference type="SUPFAM" id="SSF55904">
    <property type="entry name" value="Ornithine decarboxylase C-terminal domain"/>
    <property type="match status" value="1"/>
</dbReference>
<dbReference type="Pfam" id="PF03711">
    <property type="entry name" value="OKR_DC_1_C"/>
    <property type="match status" value="1"/>
</dbReference>
<evidence type="ECO:0000256" key="4">
    <source>
        <dbReference type="ARBA" id="ARBA00022898"/>
    </source>
</evidence>
<keyword evidence="3" id="KW-0210">Decarboxylase</keyword>
<gene>
    <name evidence="8" type="ORF">H9968_05725</name>
</gene>
<dbReference type="PANTHER" id="PTHR43277:SF4">
    <property type="entry name" value="ARGININE DECARBOXYLASE"/>
    <property type="match status" value="1"/>
</dbReference>
<evidence type="ECO:0000313" key="8">
    <source>
        <dbReference type="EMBL" id="HIZ39407.1"/>
    </source>
</evidence>
<keyword evidence="5" id="KW-0456">Lyase</keyword>
<dbReference type="Gene3D" id="3.40.640.10">
    <property type="entry name" value="Type I PLP-dependent aspartate aminotransferase-like (Major domain)"/>
    <property type="match status" value="1"/>
</dbReference>
<protein>
    <submittedName>
        <fullName evidence="8">Aminotransferase class I/II-fold pyridoxal phosphate-dependent enzyme</fullName>
    </submittedName>
</protein>
<dbReference type="InterPro" id="IPR008286">
    <property type="entry name" value="Prn/Lys/Arg_de-COase_C"/>
</dbReference>
<accession>A0A9D2ELG6</accession>
<dbReference type="Gene3D" id="3.90.105.10">
    <property type="entry name" value="Molybdopterin biosynthesis moea protein, domain 2"/>
    <property type="match status" value="1"/>
</dbReference>
<comment type="similarity">
    <text evidence="2">Belongs to the Orn/Lys/Arg decarboxylase class-I family.</text>
</comment>
<proteinExistence type="inferred from homology"/>
<dbReference type="PANTHER" id="PTHR43277">
    <property type="entry name" value="ARGININE DECARBOXYLASE"/>
    <property type="match status" value="1"/>
</dbReference>
<dbReference type="SUPFAM" id="SSF53383">
    <property type="entry name" value="PLP-dependent transferases"/>
    <property type="match status" value="1"/>
</dbReference>
<feature type="domain" description="Orn/Lys/Arg decarboxylases family 1 pyridoxal-P attachment site" evidence="6">
    <location>
        <begin position="3"/>
        <end position="302"/>
    </location>
</feature>
<keyword evidence="8" id="KW-0808">Transferase</keyword>
<dbReference type="EMBL" id="DXBR01000052">
    <property type="protein sequence ID" value="HIZ39407.1"/>
    <property type="molecule type" value="Genomic_DNA"/>
</dbReference>
<comment type="caution">
    <text evidence="8">The sequence shown here is derived from an EMBL/GenBank/DDBJ whole genome shotgun (WGS) entry which is preliminary data.</text>
</comment>
<dbReference type="GO" id="GO:0016831">
    <property type="term" value="F:carboxy-lyase activity"/>
    <property type="evidence" value="ECO:0007669"/>
    <property type="project" value="UniProtKB-KW"/>
</dbReference>
<dbReference type="InterPro" id="IPR015421">
    <property type="entry name" value="PyrdxlP-dep_Trfase_major"/>
</dbReference>
<keyword evidence="8" id="KW-0032">Aminotransferase</keyword>
<keyword evidence="4" id="KW-0663">Pyridoxal phosphate</keyword>
<evidence type="ECO:0000313" key="9">
    <source>
        <dbReference type="Proteomes" id="UP000824049"/>
    </source>
</evidence>
<dbReference type="InterPro" id="IPR036633">
    <property type="entry name" value="Prn/Lys/Arg_de-COase_C_sf"/>
</dbReference>
<reference evidence="8" key="2">
    <citation type="submission" date="2021-04" db="EMBL/GenBank/DDBJ databases">
        <authorList>
            <person name="Gilroy R."/>
        </authorList>
    </citation>
    <scope>NUCLEOTIDE SEQUENCE</scope>
    <source>
        <strain evidence="8">CHK179-28034</strain>
    </source>
</reference>
<evidence type="ECO:0000256" key="3">
    <source>
        <dbReference type="ARBA" id="ARBA00022793"/>
    </source>
</evidence>
<dbReference type="GO" id="GO:0008483">
    <property type="term" value="F:transaminase activity"/>
    <property type="evidence" value="ECO:0007669"/>
    <property type="project" value="UniProtKB-KW"/>
</dbReference>
<dbReference type="InterPro" id="IPR052357">
    <property type="entry name" value="Orn_Lys_Arg_decarboxylase-I"/>
</dbReference>
<dbReference type="InterPro" id="IPR015424">
    <property type="entry name" value="PyrdxlP-dep_Trfase"/>
</dbReference>
<evidence type="ECO:0000256" key="1">
    <source>
        <dbReference type="ARBA" id="ARBA00001933"/>
    </source>
</evidence>
<feature type="domain" description="Orn/Lys/Arg decarboxylase C-terminal" evidence="7">
    <location>
        <begin position="407"/>
        <end position="454"/>
    </location>
</feature>
<sequence length="474" mass="54260">MNTPIYTKLMQLKNEKRVPFHMPGHKRRGNGVFKEIENLDITEITDYDNLHHPEGIIRESMDRLRLIYGTRESWYLVNGSTVGILAAISACCEQGDGIMIARNCHKSVYNAIRLLHLEAHYFYPDLSKRYDLIENIGDRQIKEIQDILENNKKIRAMVLPSPTYEGVVMDIARLKKVTEKYNVILIVDEAHGAHFPFHEYFPKSAIDCGGDIVIQSTHKTLPAMTQTALLHLCTDKIIPEAISDMLSVYESSSPSYILMASAEYSVAFMNENGDEVQGYVDNLQIFRKKCEQLKFIHLIQKEDLCCLDYDRSKLVFSAELSGWNGITLFERLFYKYHIELEMADQCNCIAMTSVCDSAEMYDRLFEALKEIDREIAAQGIKEKNKRREIIADGFLVPEKLMESWQCIGMEKEWISVKDAEGRIAGGYVTLYPPGSPLLVPGEKIVKETVEKLRYYIYNGYNVLGLSGDNMPVLK</sequence>
<reference evidence="8" key="1">
    <citation type="journal article" date="2021" name="PeerJ">
        <title>Extensive microbial diversity within the chicken gut microbiome revealed by metagenomics and culture.</title>
        <authorList>
            <person name="Gilroy R."/>
            <person name="Ravi A."/>
            <person name="Getino M."/>
            <person name="Pursley I."/>
            <person name="Horton D.L."/>
            <person name="Alikhan N.F."/>
            <person name="Baker D."/>
            <person name="Gharbi K."/>
            <person name="Hall N."/>
            <person name="Watson M."/>
            <person name="Adriaenssens E.M."/>
            <person name="Foster-Nyarko E."/>
            <person name="Jarju S."/>
            <person name="Secka A."/>
            <person name="Antonio M."/>
            <person name="Oren A."/>
            <person name="Chaudhuri R.R."/>
            <person name="La Ragione R."/>
            <person name="Hildebrand F."/>
            <person name="Pallen M.J."/>
        </authorList>
    </citation>
    <scope>NUCLEOTIDE SEQUENCE</scope>
    <source>
        <strain evidence="8">CHK179-28034</strain>
    </source>
</reference>
<comment type="cofactor">
    <cofactor evidence="1">
        <name>pyridoxal 5'-phosphate</name>
        <dbReference type="ChEBI" id="CHEBI:597326"/>
    </cofactor>
</comment>
<evidence type="ECO:0000259" key="6">
    <source>
        <dbReference type="Pfam" id="PF01276"/>
    </source>
</evidence>
<name>A0A9D2ELG6_9FIRM</name>
<dbReference type="AlphaFoldDB" id="A0A9D2ELG6"/>
<evidence type="ECO:0000256" key="5">
    <source>
        <dbReference type="ARBA" id="ARBA00023239"/>
    </source>
</evidence>
<organism evidence="8 9">
    <name type="scientific">Candidatus Anaerobutyricum stercoris</name>
    <dbReference type="NCBI Taxonomy" id="2838457"/>
    <lineage>
        <taxon>Bacteria</taxon>
        <taxon>Bacillati</taxon>
        <taxon>Bacillota</taxon>
        <taxon>Clostridia</taxon>
        <taxon>Lachnospirales</taxon>
        <taxon>Lachnospiraceae</taxon>
        <taxon>Anaerobutyricum</taxon>
    </lineage>
</organism>